<sequence>MKINTVLIATAFACLVAGQPGQAAGGLGIDARFDLTNDGIVDASDWQRMTEDAKRAYANESVKAMGEDPHAVLEGSETRGAHFLKALRSVYE</sequence>
<evidence type="ECO:0000313" key="3">
    <source>
        <dbReference type="Proteomes" id="UP000231637"/>
    </source>
</evidence>
<proteinExistence type="predicted"/>
<keyword evidence="3" id="KW-1185">Reference proteome</keyword>
<name>A0A2K8L1R2_9PROT</name>
<reference evidence="2 3" key="1">
    <citation type="submission" date="2016-12" db="EMBL/GenBank/DDBJ databases">
        <title>Isolation and genomic insights into novel planktonic Zetaproteobacteria from stratified waters of the Chesapeake Bay.</title>
        <authorList>
            <person name="McAllister S.M."/>
            <person name="Kato S."/>
            <person name="Chan C.S."/>
            <person name="Chiu B.K."/>
            <person name="Field E.K."/>
        </authorList>
    </citation>
    <scope>NUCLEOTIDE SEQUENCE [LARGE SCALE GENOMIC DNA]</scope>
    <source>
        <strain evidence="2 3">CP-8</strain>
    </source>
</reference>
<dbReference type="RefSeq" id="WP_100264545.1">
    <property type="nucleotide sequence ID" value="NZ_CP018800.1"/>
</dbReference>
<feature type="signal peptide" evidence="1">
    <location>
        <begin position="1"/>
        <end position="23"/>
    </location>
</feature>
<evidence type="ECO:0000256" key="1">
    <source>
        <dbReference type="SAM" id="SignalP"/>
    </source>
</evidence>
<dbReference type="Proteomes" id="UP000231637">
    <property type="component" value="Chromosome"/>
</dbReference>
<feature type="chain" id="PRO_5014616421" description="EF-hand domain-containing protein" evidence="1">
    <location>
        <begin position="24"/>
        <end position="92"/>
    </location>
</feature>
<dbReference type="KEGG" id="mfn:Ga0123462_0144"/>
<dbReference type="EMBL" id="CP018800">
    <property type="protein sequence ID" value="ATX81022.1"/>
    <property type="molecule type" value="Genomic_DNA"/>
</dbReference>
<dbReference type="OrthoDB" id="5298443at2"/>
<gene>
    <name evidence="2" type="ORF">Ga0123462_0144</name>
</gene>
<protein>
    <recommendedName>
        <fullName evidence="4">EF-hand domain-containing protein</fullName>
    </recommendedName>
</protein>
<accession>A0A2K8L1R2</accession>
<organism evidence="2 3">
    <name type="scientific">Mariprofundus ferrinatatus</name>
    <dbReference type="NCBI Taxonomy" id="1921087"/>
    <lineage>
        <taxon>Bacteria</taxon>
        <taxon>Pseudomonadati</taxon>
        <taxon>Pseudomonadota</taxon>
        <taxon>Candidatius Mariprofundia</taxon>
        <taxon>Mariprofundales</taxon>
        <taxon>Mariprofundaceae</taxon>
        <taxon>Mariprofundus</taxon>
    </lineage>
</organism>
<dbReference type="AlphaFoldDB" id="A0A2K8L1R2"/>
<evidence type="ECO:0000313" key="2">
    <source>
        <dbReference type="EMBL" id="ATX81022.1"/>
    </source>
</evidence>
<keyword evidence="1" id="KW-0732">Signal</keyword>
<evidence type="ECO:0008006" key="4">
    <source>
        <dbReference type="Google" id="ProtNLM"/>
    </source>
</evidence>